<dbReference type="NCBIfam" id="NF005143">
    <property type="entry name" value="PRK06596.1"/>
    <property type="match status" value="1"/>
</dbReference>
<evidence type="ECO:0000256" key="4">
    <source>
        <dbReference type="ARBA" id="ARBA00023082"/>
    </source>
</evidence>
<dbReference type="GO" id="GO:0009408">
    <property type="term" value="P:response to heat"/>
    <property type="evidence" value="ECO:0007669"/>
    <property type="project" value="UniProtKB-UniRule"/>
</dbReference>
<dbReference type="EMBL" id="CP013259">
    <property type="protein sequence ID" value="ANZ22280.1"/>
    <property type="molecule type" value="Genomic_DNA"/>
</dbReference>
<keyword evidence="6 7" id="KW-0804">Transcription</keyword>
<comment type="function">
    <text evidence="7">Sigma factors are initiation factors that promote the attachment of RNA polymerase to specific initiation sites and are then released. This sigma factor is involved in regulation of expression of heat shock genes.</text>
</comment>
<dbReference type="InterPro" id="IPR050813">
    <property type="entry name" value="Sigma-70_Factor"/>
</dbReference>
<dbReference type="NCBIfam" id="TIGR02392">
    <property type="entry name" value="rpoH_proteo"/>
    <property type="match status" value="1"/>
</dbReference>
<evidence type="ECO:0000256" key="6">
    <source>
        <dbReference type="ARBA" id="ARBA00023163"/>
    </source>
</evidence>
<accession>A0A1B2H7W5</accession>
<comment type="similarity">
    <text evidence="7">Belongs to the sigma-70 factor family. RpoH subfamily.</text>
</comment>
<evidence type="ECO:0000313" key="11">
    <source>
        <dbReference type="Proteomes" id="UP000093070"/>
    </source>
</evidence>
<name>A0A1B2H7W5_BUCDN</name>
<dbReference type="GO" id="GO:0003677">
    <property type="term" value="F:DNA binding"/>
    <property type="evidence" value="ECO:0007669"/>
    <property type="project" value="UniProtKB-UniRule"/>
</dbReference>
<dbReference type="OrthoDB" id="9809557at2"/>
<dbReference type="AlphaFoldDB" id="A0A1B2H7W5"/>
<evidence type="ECO:0000256" key="3">
    <source>
        <dbReference type="ARBA" id="ARBA00023016"/>
    </source>
</evidence>
<keyword evidence="3 7" id="KW-0346">Stress response</keyword>
<dbReference type="GO" id="GO:0005737">
    <property type="term" value="C:cytoplasm"/>
    <property type="evidence" value="ECO:0007669"/>
    <property type="project" value="UniProtKB-SubCell"/>
</dbReference>
<dbReference type="GO" id="GO:0006352">
    <property type="term" value="P:DNA-templated transcription initiation"/>
    <property type="evidence" value="ECO:0007669"/>
    <property type="project" value="UniProtKB-UniRule"/>
</dbReference>
<reference evidence="10 11" key="1">
    <citation type="submission" date="2015-11" db="EMBL/GenBank/DDBJ databases">
        <title>The complete genome of Buchnera aphidicola from Diuraphis noxia biotype SAM.</title>
        <authorList>
            <person name="Burger N.F.V."/>
            <person name="Oberholster A.-M."/>
        </authorList>
    </citation>
    <scope>NUCLEOTIDE SEQUENCE [LARGE SCALE GENOMIC DNA]</scope>
    <source>
        <strain evidence="10">SAM</strain>
    </source>
</reference>
<dbReference type="FunFam" id="1.20.120.1810:FF:000001">
    <property type="entry name" value="RNA polymerase sigma factor RpoH"/>
    <property type="match status" value="1"/>
</dbReference>
<feature type="region of interest" description="Sigma-70 factor domain-4" evidence="7">
    <location>
        <begin position="229"/>
        <end position="281"/>
    </location>
</feature>
<keyword evidence="5 7" id="KW-0238">DNA-binding</keyword>
<gene>
    <name evidence="7" type="primary">rpoH</name>
    <name evidence="10" type="ORF">ATN01_00130</name>
</gene>
<dbReference type="InterPro" id="IPR007630">
    <property type="entry name" value="RNA_pol_sigma70_r4"/>
</dbReference>
<dbReference type="InterPro" id="IPR012759">
    <property type="entry name" value="RNA_pol_sigma_RpoH_proteobac"/>
</dbReference>
<dbReference type="SUPFAM" id="SSF88946">
    <property type="entry name" value="Sigma2 domain of RNA polymerase sigma factors"/>
    <property type="match status" value="1"/>
</dbReference>
<sequence length="285" mass="33088">MINKLQILSVTPPSNLDAYIRVAHLWPMLSIKEEQLLTQRLRYNGDLDAAKTLILSHLRFVVHISRSYSGYGLLQSDLIQEGNIGLMKAVRRFNPEIGVRLVSFAVHWIKSEIHEYVLRNWRIVKVATTKSQRKLFFNLRKTKKRLGWFNEEEINMVARELGVSSKDVREMESRMSVQDVTFNPIPEEDYIDGKNHNTGQYLQDKTSNFASNVEADDWDQHATNKLSIALLALDKRSRDIIHARWLDQDKKRTLQKIANSYGISAERVRQLEKNAMKKLKIAIES</sequence>
<dbReference type="STRING" id="118101.ATN01_00130"/>
<dbReference type="InterPro" id="IPR014284">
    <property type="entry name" value="RNA_pol_sigma-70_dom"/>
</dbReference>
<feature type="DNA-binding region" description="H-T-H motif" evidence="7">
    <location>
        <begin position="254"/>
        <end position="273"/>
    </location>
</feature>
<proteinExistence type="inferred from homology"/>
<dbReference type="PRINTS" id="PR00046">
    <property type="entry name" value="SIGMA70FCT"/>
</dbReference>
<dbReference type="PANTHER" id="PTHR30376:SF3">
    <property type="entry name" value="RNA POLYMERASE SIGMA FACTOR RPOH"/>
    <property type="match status" value="1"/>
</dbReference>
<dbReference type="GO" id="GO:0016987">
    <property type="term" value="F:sigma factor activity"/>
    <property type="evidence" value="ECO:0007669"/>
    <property type="project" value="UniProtKB-UniRule"/>
</dbReference>
<dbReference type="Proteomes" id="UP000093070">
    <property type="component" value="Chromosome"/>
</dbReference>
<organism evidence="10 11">
    <name type="scientific">Buchnera aphidicola subsp. Diuraphis noxia</name>
    <dbReference type="NCBI Taxonomy" id="118101"/>
    <lineage>
        <taxon>Bacteria</taxon>
        <taxon>Pseudomonadati</taxon>
        <taxon>Pseudomonadota</taxon>
        <taxon>Gammaproteobacteria</taxon>
        <taxon>Enterobacterales</taxon>
        <taxon>Erwiniaceae</taxon>
        <taxon>Buchnera</taxon>
    </lineage>
</organism>
<feature type="domain" description="RNA polymerase sigma-70" evidence="9">
    <location>
        <begin position="77"/>
        <end position="90"/>
    </location>
</feature>
<comment type="subcellular location">
    <subcellularLocation>
        <location evidence="7">Cytoplasm</location>
    </subcellularLocation>
</comment>
<dbReference type="Pfam" id="PF04542">
    <property type="entry name" value="Sigma70_r2"/>
    <property type="match status" value="1"/>
</dbReference>
<dbReference type="NCBIfam" id="TIGR02937">
    <property type="entry name" value="sigma70-ECF"/>
    <property type="match status" value="1"/>
</dbReference>
<dbReference type="PATRIC" id="fig|118101.4.peg.26"/>
<feature type="region of interest" description="Sigma-70 factor domain-2" evidence="7">
    <location>
        <begin position="53"/>
        <end position="122"/>
    </location>
</feature>
<dbReference type="Pfam" id="PF04545">
    <property type="entry name" value="Sigma70_r4"/>
    <property type="match status" value="1"/>
</dbReference>
<keyword evidence="4 7" id="KW-0731">Sigma factor</keyword>
<evidence type="ECO:0000256" key="7">
    <source>
        <dbReference type="HAMAP-Rule" id="MF_00961"/>
    </source>
</evidence>
<keyword evidence="1 7" id="KW-0963">Cytoplasm</keyword>
<dbReference type="PANTHER" id="PTHR30376">
    <property type="entry name" value="SIGMA FACTOR RPOH HEAT SHOCK RELATED"/>
    <property type="match status" value="1"/>
</dbReference>
<dbReference type="InterPro" id="IPR013324">
    <property type="entry name" value="RNA_pol_sigma_r3/r4-like"/>
</dbReference>
<evidence type="ECO:0000259" key="9">
    <source>
        <dbReference type="PROSITE" id="PS00715"/>
    </source>
</evidence>
<dbReference type="RefSeq" id="WP_075433100.1">
    <property type="nucleotide sequence ID" value="NZ_CP013259.1"/>
</dbReference>
<evidence type="ECO:0000256" key="8">
    <source>
        <dbReference type="NCBIfam" id="TIGR02392"/>
    </source>
</evidence>
<dbReference type="InterPro" id="IPR000943">
    <property type="entry name" value="RNA_pol_sigma70"/>
</dbReference>
<dbReference type="Gene3D" id="1.20.120.1810">
    <property type="match status" value="1"/>
</dbReference>
<dbReference type="HAMAP" id="MF_00961">
    <property type="entry name" value="Sigma70_RpoH"/>
    <property type="match status" value="1"/>
</dbReference>
<dbReference type="InterPro" id="IPR013325">
    <property type="entry name" value="RNA_pol_sigma_r2"/>
</dbReference>
<evidence type="ECO:0000256" key="2">
    <source>
        <dbReference type="ARBA" id="ARBA00023015"/>
    </source>
</evidence>
<dbReference type="PROSITE" id="PS00715">
    <property type="entry name" value="SIGMA70_1"/>
    <property type="match status" value="1"/>
</dbReference>
<comment type="subunit">
    <text evidence="7">Interacts with the RNA polymerase core enzyme.</text>
</comment>
<evidence type="ECO:0000256" key="5">
    <source>
        <dbReference type="ARBA" id="ARBA00023125"/>
    </source>
</evidence>
<dbReference type="SUPFAM" id="SSF88659">
    <property type="entry name" value="Sigma3 and sigma4 domains of RNA polymerase sigma factors"/>
    <property type="match status" value="1"/>
</dbReference>
<protein>
    <recommendedName>
        <fullName evidence="7 8">RNA polymerase sigma factor RpoH</fullName>
    </recommendedName>
    <alternativeName>
        <fullName evidence="7">RNA polymerase sigma-32 factor</fullName>
    </alternativeName>
</protein>
<feature type="short sequence motif" description="Interaction with polymerase core subunit RpoC" evidence="7">
    <location>
        <begin position="77"/>
        <end position="80"/>
    </location>
</feature>
<keyword evidence="2 7" id="KW-0805">Transcription regulation</keyword>
<dbReference type="InterPro" id="IPR007627">
    <property type="entry name" value="RNA_pol_sigma70_r2"/>
</dbReference>
<dbReference type="Gene3D" id="1.10.10.10">
    <property type="entry name" value="Winged helix-like DNA-binding domain superfamily/Winged helix DNA-binding domain"/>
    <property type="match status" value="1"/>
</dbReference>
<evidence type="ECO:0000313" key="10">
    <source>
        <dbReference type="EMBL" id="ANZ22280.1"/>
    </source>
</evidence>
<evidence type="ECO:0000256" key="1">
    <source>
        <dbReference type="ARBA" id="ARBA00022490"/>
    </source>
</evidence>
<dbReference type="InterPro" id="IPR036388">
    <property type="entry name" value="WH-like_DNA-bd_sf"/>
</dbReference>